<gene>
    <name evidence="11" type="ORF">EWM64_g5670</name>
</gene>
<feature type="active site" description="Charge relay system" evidence="8">
    <location>
        <position position="281"/>
    </location>
</feature>
<dbReference type="InterPro" id="IPR015366">
    <property type="entry name" value="S53_propep"/>
</dbReference>
<dbReference type="InterPro" id="IPR036852">
    <property type="entry name" value="Peptidase_S8/S53_dom_sf"/>
</dbReference>
<feature type="binding site" evidence="8">
    <location>
        <position position="494"/>
    </location>
    <ligand>
        <name>Ca(2+)</name>
        <dbReference type="ChEBI" id="CHEBI:29108"/>
    </ligand>
</feature>
<dbReference type="GO" id="GO:0005576">
    <property type="term" value="C:extracellular region"/>
    <property type="evidence" value="ECO:0007669"/>
    <property type="project" value="UniProtKB-SubCell"/>
</dbReference>
<sequence>MLKIFILFASLASLACASPLYVHERRSEPPSNYTDLGPAPADHTLTLRLALVPNNMDGLHEKLYEISTPSSPTYRQWLSKEEVEVFVAPSSETSSNVKNWLSSNGISYETVSPAGDWLSIDVTVARANTLLGAQFSTFKHKETSAQIVRTPSYSIPASLKGHLDFVHPTIAFPMKPKGGPHLISKLSTLPKVKRNNLAGEAPSSCDNSFTPSCAQELYGIPTTFATHVTNQLDVSAFENEYASQSDLELFLQAYRPDLEGKVFAVEFLDGGENIQSSPGLEANLDTQYTVGIASNVTVNFVSVGNENVDDLDGFLDIVNLFLIQNPTPHVFTTSYQWSEYQVPFSLANTLCNAYAQLENVNPEIAASFSSGGFSNYFARPSYQTDAVNSYFAQLGSEYAGLYNASGRGIPDISAAGYNYVIAWFGAFDLVYGTSCSSPLFASIVALLDDELAGRGQPPLGFLNPLIYSTPQAFNDITAGSNPGCGTEGFPALPGWDPVTGIGSPIYSALRTAAGL</sequence>
<evidence type="ECO:0000313" key="11">
    <source>
        <dbReference type="EMBL" id="TFY78346.1"/>
    </source>
</evidence>
<dbReference type="SUPFAM" id="SSF54897">
    <property type="entry name" value="Protease propeptides/inhibitors"/>
    <property type="match status" value="1"/>
</dbReference>
<keyword evidence="7" id="KW-0865">Zymogen</keyword>
<feature type="signal peptide" evidence="9">
    <location>
        <begin position="1"/>
        <end position="17"/>
    </location>
</feature>
<evidence type="ECO:0000256" key="2">
    <source>
        <dbReference type="ARBA" id="ARBA00022670"/>
    </source>
</evidence>
<feature type="active site" description="Charge relay system" evidence="8">
    <location>
        <position position="285"/>
    </location>
</feature>
<dbReference type="InterPro" id="IPR030400">
    <property type="entry name" value="Sedolisin_dom"/>
</dbReference>
<dbReference type="SUPFAM" id="SSF52743">
    <property type="entry name" value="Subtilisin-like"/>
    <property type="match status" value="1"/>
</dbReference>
<keyword evidence="6 8" id="KW-0106">Calcium</keyword>
<keyword evidence="4 8" id="KW-0378">Hydrolase</keyword>
<comment type="subcellular location">
    <subcellularLocation>
        <location evidence="1">Secreted</location>
        <location evidence="1">Extracellular space</location>
    </subcellularLocation>
</comment>
<dbReference type="Pfam" id="PF09286">
    <property type="entry name" value="Pro-kuma_activ"/>
    <property type="match status" value="1"/>
</dbReference>
<evidence type="ECO:0000256" key="3">
    <source>
        <dbReference type="ARBA" id="ARBA00022723"/>
    </source>
</evidence>
<keyword evidence="5 8" id="KW-0720">Serine protease</keyword>
<evidence type="ECO:0000313" key="12">
    <source>
        <dbReference type="Proteomes" id="UP000298061"/>
    </source>
</evidence>
<feature type="chain" id="PRO_5021316385" description="Peptidase S53 domain-containing protein" evidence="9">
    <location>
        <begin position="18"/>
        <end position="515"/>
    </location>
</feature>
<feature type="domain" description="Peptidase S53" evidence="10">
    <location>
        <begin position="208"/>
        <end position="515"/>
    </location>
</feature>
<reference evidence="11 12" key="1">
    <citation type="submission" date="2019-02" db="EMBL/GenBank/DDBJ databases">
        <title>Genome sequencing of the rare red list fungi Hericium alpestre (H. flagellum).</title>
        <authorList>
            <person name="Buettner E."/>
            <person name="Kellner H."/>
        </authorList>
    </citation>
    <scope>NUCLEOTIDE SEQUENCE [LARGE SCALE GENOMIC DNA]</scope>
    <source>
        <strain evidence="11 12">DSM 108284</strain>
    </source>
</reference>
<dbReference type="SMART" id="SM00944">
    <property type="entry name" value="Pro-kuma_activ"/>
    <property type="match status" value="1"/>
</dbReference>
<comment type="cofactor">
    <cofactor evidence="8">
        <name>Ca(2+)</name>
        <dbReference type="ChEBI" id="CHEBI:29108"/>
    </cofactor>
    <text evidence="8">Binds 1 Ca(2+) ion per subunit.</text>
</comment>
<dbReference type="InterPro" id="IPR050819">
    <property type="entry name" value="Tripeptidyl-peptidase_I"/>
</dbReference>
<keyword evidence="2 8" id="KW-0645">Protease</keyword>
<dbReference type="GO" id="GO:0008240">
    <property type="term" value="F:tripeptidyl-peptidase activity"/>
    <property type="evidence" value="ECO:0007669"/>
    <property type="project" value="TreeGrafter"/>
</dbReference>
<dbReference type="CDD" id="cd11377">
    <property type="entry name" value="Pro-peptidase_S53"/>
    <property type="match status" value="1"/>
</dbReference>
<dbReference type="GO" id="GO:0046872">
    <property type="term" value="F:metal ion binding"/>
    <property type="evidence" value="ECO:0007669"/>
    <property type="project" value="UniProtKB-UniRule"/>
</dbReference>
<feature type="binding site" evidence="8">
    <location>
        <position position="496"/>
    </location>
    <ligand>
        <name>Ca(2+)</name>
        <dbReference type="ChEBI" id="CHEBI:29108"/>
    </ligand>
</feature>
<dbReference type="Gene3D" id="3.40.50.200">
    <property type="entry name" value="Peptidase S8/S53 domain"/>
    <property type="match status" value="2"/>
</dbReference>
<evidence type="ECO:0000256" key="8">
    <source>
        <dbReference type="PROSITE-ProRule" id="PRU01032"/>
    </source>
</evidence>
<dbReference type="PANTHER" id="PTHR14218">
    <property type="entry name" value="PROTEASE S8 TRIPEPTIDYL PEPTIDASE I CLN2"/>
    <property type="match status" value="1"/>
</dbReference>
<evidence type="ECO:0000259" key="10">
    <source>
        <dbReference type="PROSITE" id="PS51695"/>
    </source>
</evidence>
<evidence type="ECO:0000256" key="7">
    <source>
        <dbReference type="ARBA" id="ARBA00023145"/>
    </source>
</evidence>
<feature type="binding site" evidence="8">
    <location>
        <position position="475"/>
    </location>
    <ligand>
        <name>Ca(2+)</name>
        <dbReference type="ChEBI" id="CHEBI:29108"/>
    </ligand>
</feature>
<evidence type="ECO:0000256" key="6">
    <source>
        <dbReference type="ARBA" id="ARBA00022837"/>
    </source>
</evidence>
<dbReference type="CDD" id="cd04056">
    <property type="entry name" value="Peptidases_S53"/>
    <property type="match status" value="1"/>
</dbReference>
<protein>
    <recommendedName>
        <fullName evidence="10">Peptidase S53 domain-containing protein</fullName>
    </recommendedName>
</protein>
<dbReference type="Proteomes" id="UP000298061">
    <property type="component" value="Unassembled WGS sequence"/>
</dbReference>
<dbReference type="STRING" id="135208.A0A4Y9ZTW0"/>
<keyword evidence="3 8" id="KW-0479">Metal-binding</keyword>
<organism evidence="11 12">
    <name type="scientific">Hericium alpestre</name>
    <dbReference type="NCBI Taxonomy" id="135208"/>
    <lineage>
        <taxon>Eukaryota</taxon>
        <taxon>Fungi</taxon>
        <taxon>Dikarya</taxon>
        <taxon>Basidiomycota</taxon>
        <taxon>Agaricomycotina</taxon>
        <taxon>Agaricomycetes</taxon>
        <taxon>Russulales</taxon>
        <taxon>Hericiaceae</taxon>
        <taxon>Hericium</taxon>
    </lineage>
</organism>
<dbReference type="GO" id="GO:0004252">
    <property type="term" value="F:serine-type endopeptidase activity"/>
    <property type="evidence" value="ECO:0007669"/>
    <property type="project" value="UniProtKB-UniRule"/>
</dbReference>
<comment type="caution">
    <text evidence="11">The sequence shown here is derived from an EMBL/GenBank/DDBJ whole genome shotgun (WGS) entry which is preliminary data.</text>
</comment>
<feature type="active site" description="Charge relay system" evidence="8">
    <location>
        <position position="434"/>
    </location>
</feature>
<feature type="binding site" evidence="8">
    <location>
        <position position="476"/>
    </location>
    <ligand>
        <name>Ca(2+)</name>
        <dbReference type="ChEBI" id="CHEBI:29108"/>
    </ligand>
</feature>
<accession>A0A4Y9ZTW0</accession>
<dbReference type="PANTHER" id="PTHR14218:SF15">
    <property type="entry name" value="TRIPEPTIDYL-PEPTIDASE 1"/>
    <property type="match status" value="1"/>
</dbReference>
<proteinExistence type="predicted"/>
<dbReference type="EMBL" id="SFCI01000699">
    <property type="protein sequence ID" value="TFY78346.1"/>
    <property type="molecule type" value="Genomic_DNA"/>
</dbReference>
<keyword evidence="12" id="KW-1185">Reference proteome</keyword>
<dbReference type="PROSITE" id="PS51695">
    <property type="entry name" value="SEDOLISIN"/>
    <property type="match status" value="1"/>
</dbReference>
<dbReference type="PROSITE" id="PS51257">
    <property type="entry name" value="PROKAR_LIPOPROTEIN"/>
    <property type="match status" value="1"/>
</dbReference>
<name>A0A4Y9ZTW0_9AGAM</name>
<evidence type="ECO:0000256" key="5">
    <source>
        <dbReference type="ARBA" id="ARBA00022825"/>
    </source>
</evidence>
<dbReference type="GO" id="GO:0006508">
    <property type="term" value="P:proteolysis"/>
    <property type="evidence" value="ECO:0007669"/>
    <property type="project" value="UniProtKB-KW"/>
</dbReference>
<evidence type="ECO:0000256" key="9">
    <source>
        <dbReference type="SAM" id="SignalP"/>
    </source>
</evidence>
<evidence type="ECO:0000256" key="1">
    <source>
        <dbReference type="ARBA" id="ARBA00004239"/>
    </source>
</evidence>
<dbReference type="OrthoDB" id="409122at2759"/>
<dbReference type="AlphaFoldDB" id="A0A4Y9ZTW0"/>
<keyword evidence="9" id="KW-0732">Signal</keyword>
<evidence type="ECO:0000256" key="4">
    <source>
        <dbReference type="ARBA" id="ARBA00022801"/>
    </source>
</evidence>